<proteinExistence type="predicted"/>
<dbReference type="Pfam" id="PF07638">
    <property type="entry name" value="Sigma70_ECF"/>
    <property type="match status" value="1"/>
</dbReference>
<dbReference type="InterPro" id="IPR053812">
    <property type="entry name" value="HTH_Sigma70_ECF-like"/>
</dbReference>
<dbReference type="Gene3D" id="1.10.10.10">
    <property type="entry name" value="Winged helix-like DNA-binding domain superfamily/Winged helix DNA-binding domain"/>
    <property type="match status" value="1"/>
</dbReference>
<dbReference type="InterPro" id="IPR036388">
    <property type="entry name" value="WH-like_DNA-bd_sf"/>
</dbReference>
<protein>
    <submittedName>
        <fullName evidence="2">Helix-turn-helix domain-containing protein</fullName>
    </submittedName>
</protein>
<gene>
    <name evidence="2" type="ORF">KDA27_22475</name>
</gene>
<evidence type="ECO:0000313" key="3">
    <source>
        <dbReference type="Proteomes" id="UP000739538"/>
    </source>
</evidence>
<name>A0A956NK59_UNCEI</name>
<evidence type="ECO:0000259" key="1">
    <source>
        <dbReference type="Pfam" id="PF07638"/>
    </source>
</evidence>
<feature type="non-terminal residue" evidence="2">
    <location>
        <position position="1"/>
    </location>
</feature>
<reference evidence="2" key="2">
    <citation type="journal article" date="2021" name="Microbiome">
        <title>Successional dynamics and alternative stable states in a saline activated sludge microbial community over 9 years.</title>
        <authorList>
            <person name="Wang Y."/>
            <person name="Ye J."/>
            <person name="Ju F."/>
            <person name="Liu L."/>
            <person name="Boyd J.A."/>
            <person name="Deng Y."/>
            <person name="Parks D.H."/>
            <person name="Jiang X."/>
            <person name="Yin X."/>
            <person name="Woodcroft B.J."/>
            <person name="Tyson G.W."/>
            <person name="Hugenholtz P."/>
            <person name="Polz M.F."/>
            <person name="Zhang T."/>
        </authorList>
    </citation>
    <scope>NUCLEOTIDE SEQUENCE</scope>
    <source>
        <strain evidence="2">HKST-UBA02</strain>
    </source>
</reference>
<feature type="domain" description="RNA polymerase sigma-70 ECF-like HTH" evidence="1">
    <location>
        <begin position="17"/>
        <end position="81"/>
    </location>
</feature>
<evidence type="ECO:0000313" key="2">
    <source>
        <dbReference type="EMBL" id="MCA9758579.1"/>
    </source>
</evidence>
<comment type="caution">
    <text evidence="2">The sequence shown here is derived from an EMBL/GenBank/DDBJ whole genome shotgun (WGS) entry which is preliminary data.</text>
</comment>
<dbReference type="SUPFAM" id="SSF88659">
    <property type="entry name" value="Sigma3 and sigma4 domains of RNA polymerase sigma factors"/>
    <property type="match status" value="1"/>
</dbReference>
<organism evidence="2 3">
    <name type="scientific">Eiseniibacteriota bacterium</name>
    <dbReference type="NCBI Taxonomy" id="2212470"/>
    <lineage>
        <taxon>Bacteria</taxon>
        <taxon>Candidatus Eiseniibacteriota</taxon>
    </lineage>
</organism>
<dbReference type="InterPro" id="IPR013324">
    <property type="entry name" value="RNA_pol_sigma_r3/r4-like"/>
</dbReference>
<sequence length="88" mass="9864">DLEDPGLTIDELASGGRDEDLLALDRALEELGRESRRAKVVLLRFLVGLSVAEVAEVLGTSVRTVEREWHFARLFLFRALSERPGEET</sequence>
<dbReference type="Proteomes" id="UP000739538">
    <property type="component" value="Unassembled WGS sequence"/>
</dbReference>
<dbReference type="EMBL" id="JAGQHS010000187">
    <property type="protein sequence ID" value="MCA9758579.1"/>
    <property type="molecule type" value="Genomic_DNA"/>
</dbReference>
<accession>A0A956NK59</accession>
<reference evidence="2" key="1">
    <citation type="submission" date="2020-04" db="EMBL/GenBank/DDBJ databases">
        <authorList>
            <person name="Zhang T."/>
        </authorList>
    </citation>
    <scope>NUCLEOTIDE SEQUENCE</scope>
    <source>
        <strain evidence="2">HKST-UBA02</strain>
    </source>
</reference>
<dbReference type="AlphaFoldDB" id="A0A956NK59"/>